<dbReference type="EMBL" id="RDBE01000010">
    <property type="protein sequence ID" value="RLV47588.1"/>
    <property type="molecule type" value="Genomic_DNA"/>
</dbReference>
<dbReference type="Pfam" id="PF11199">
    <property type="entry name" value="DUF2891"/>
    <property type="match status" value="1"/>
</dbReference>
<dbReference type="OrthoDB" id="9779797at2"/>
<evidence type="ECO:0000313" key="2">
    <source>
        <dbReference type="Proteomes" id="UP000281708"/>
    </source>
</evidence>
<sequence length="307" mass="33497">MQHHEEWARTVHAVLTTPYPYAAQHVSAGPDDVDVTPSRLHPAFHGSFDWHSSVHMHWSALTLLPLVADPAPLRALLEERLTPAHVATEVAYLRAHPWFERPYGWAWAAALAVAADLPDLLEVVAELTEAWLPTLATPNRSGEHANLAFALSLLHACLPDAGLVEETARRLYLADRDAPVRWEPGPSDFLSPTLSEAELMRRVLPAEDFEPWLAAFLPDLEPLLAVAEVRDPTDGKGAHLLGLGLSRAWQLRSLAPFLPTEVVRAADAQVALATEHIAGGSFMSTHWLVSFALLAEGVSPGADTLRG</sequence>
<name>A0A3L8NZQ8_9ACTN</name>
<keyword evidence="2" id="KW-1185">Reference proteome</keyword>
<dbReference type="RefSeq" id="WP_121807094.1">
    <property type="nucleotide sequence ID" value="NZ_RDBE01000010.1"/>
</dbReference>
<reference evidence="1 2" key="1">
    <citation type="submission" date="2018-10" db="EMBL/GenBank/DDBJ databases">
        <title>Marmoricola sp. 4Q3S-7 whole genome shotgun sequence.</title>
        <authorList>
            <person name="Li F."/>
        </authorList>
    </citation>
    <scope>NUCLEOTIDE SEQUENCE [LARGE SCALE GENOMIC DNA]</scope>
    <source>
        <strain evidence="1 2">4Q3S-7</strain>
    </source>
</reference>
<gene>
    <name evidence="1" type="ORF">D9V37_15590</name>
</gene>
<dbReference type="AlphaFoldDB" id="A0A3L8NZQ8"/>
<accession>A0A3L8NZQ8</accession>
<dbReference type="InterPro" id="IPR021365">
    <property type="entry name" value="DUF2891"/>
</dbReference>
<dbReference type="Proteomes" id="UP000281708">
    <property type="component" value="Unassembled WGS sequence"/>
</dbReference>
<comment type="caution">
    <text evidence="1">The sequence shown here is derived from an EMBL/GenBank/DDBJ whole genome shotgun (WGS) entry which is preliminary data.</text>
</comment>
<protein>
    <submittedName>
        <fullName evidence="1">DUF2891 family protein</fullName>
    </submittedName>
</protein>
<evidence type="ECO:0000313" key="1">
    <source>
        <dbReference type="EMBL" id="RLV47588.1"/>
    </source>
</evidence>
<proteinExistence type="predicted"/>
<organism evidence="1 2">
    <name type="scientific">Nocardioides mangrovicus</name>
    <dbReference type="NCBI Taxonomy" id="2478913"/>
    <lineage>
        <taxon>Bacteria</taxon>
        <taxon>Bacillati</taxon>
        <taxon>Actinomycetota</taxon>
        <taxon>Actinomycetes</taxon>
        <taxon>Propionibacteriales</taxon>
        <taxon>Nocardioidaceae</taxon>
        <taxon>Nocardioides</taxon>
    </lineage>
</organism>